<gene>
    <name evidence="1" type="ORF">KT71_15886</name>
</gene>
<evidence type="ECO:0000313" key="1">
    <source>
        <dbReference type="EMBL" id="EAQ99165.2"/>
    </source>
</evidence>
<name>A4A392_9GAMM</name>
<dbReference type="Proteomes" id="UP000019205">
    <property type="component" value="Chromosome"/>
</dbReference>
<protein>
    <submittedName>
        <fullName evidence="1">Uncharacterized protein</fullName>
    </submittedName>
</protein>
<evidence type="ECO:0000313" key="2">
    <source>
        <dbReference type="Proteomes" id="UP000019205"/>
    </source>
</evidence>
<dbReference type="AlphaFoldDB" id="A4A392"/>
<dbReference type="RefSeq" id="WP_023659542.1">
    <property type="nucleotide sequence ID" value="NZ_CM002299.1"/>
</dbReference>
<reference evidence="1 2" key="1">
    <citation type="journal article" date="2007" name="Proc. Natl. Acad. Sci. U.S.A.">
        <title>Characterization of a marine gammaproteobacterium capable of aerobic anoxygenic photosynthesis.</title>
        <authorList>
            <person name="Fuchs B.M."/>
            <person name="Spring S."/>
            <person name="Teeling H."/>
            <person name="Quast C."/>
            <person name="Wulf J."/>
            <person name="Schattenhofer M."/>
            <person name="Yan S."/>
            <person name="Ferriera S."/>
            <person name="Johnson J."/>
            <person name="Glockner F.O."/>
            <person name="Amann R."/>
        </authorList>
    </citation>
    <scope>NUCLEOTIDE SEQUENCE [LARGE SCALE GENOMIC DNA]</scope>
    <source>
        <strain evidence="1">KT71</strain>
    </source>
</reference>
<sequence length="142" mass="15878">MTSSKNGFNSTRTAEELAECNVPAGFESTPILFFSTYAAALKEARDFLRRGDATISVKRADGLWALLTRDAMAFAEMLCIEEESTLDVEWQEREGETAQQAADDIVDQMRAYEYAFRNEADTEIGTYSAALEDDIESGWGEY</sequence>
<dbReference type="EMBL" id="AAOA02000001">
    <property type="protein sequence ID" value="EAQ99165.2"/>
    <property type="molecule type" value="Genomic_DNA"/>
</dbReference>
<accession>A4A392</accession>
<organism evidence="1 2">
    <name type="scientific">Congregibacter litoralis KT71</name>
    <dbReference type="NCBI Taxonomy" id="314285"/>
    <lineage>
        <taxon>Bacteria</taxon>
        <taxon>Pseudomonadati</taxon>
        <taxon>Pseudomonadota</taxon>
        <taxon>Gammaproteobacteria</taxon>
        <taxon>Cellvibrionales</taxon>
        <taxon>Halieaceae</taxon>
        <taxon>Congregibacter</taxon>
    </lineage>
</organism>
<comment type="caution">
    <text evidence="1">The sequence shown here is derived from an EMBL/GenBank/DDBJ whole genome shotgun (WGS) entry which is preliminary data.</text>
</comment>
<reference evidence="1 2" key="2">
    <citation type="journal article" date="2009" name="PLoS ONE">
        <title>The photosynthetic apparatus and its regulation in the aerobic gammaproteobacterium Congregibacter litoralis gen. nov., sp. nov.</title>
        <authorList>
            <person name="Spring S."/>
            <person name="Lunsdorf H."/>
            <person name="Fuchs B.M."/>
            <person name="Tindall B.J."/>
        </authorList>
    </citation>
    <scope>NUCLEOTIDE SEQUENCE [LARGE SCALE GENOMIC DNA]</scope>
    <source>
        <strain evidence="1">KT71</strain>
    </source>
</reference>
<dbReference type="HOGENOM" id="CLU_1812483_0_0_6"/>
<keyword evidence="2" id="KW-1185">Reference proteome</keyword>
<proteinExistence type="predicted"/>